<proteinExistence type="predicted"/>
<evidence type="ECO:0000313" key="3">
    <source>
        <dbReference type="Proteomes" id="UP000621799"/>
    </source>
</evidence>
<gene>
    <name evidence="2" type="ORF">IQ235_09055</name>
</gene>
<dbReference type="EMBL" id="JADEXN010000132">
    <property type="protein sequence ID" value="MBE9040926.1"/>
    <property type="molecule type" value="Genomic_DNA"/>
</dbReference>
<dbReference type="Proteomes" id="UP000621799">
    <property type="component" value="Unassembled WGS sequence"/>
</dbReference>
<feature type="transmembrane region" description="Helical" evidence="1">
    <location>
        <begin position="47"/>
        <end position="67"/>
    </location>
</feature>
<dbReference type="AlphaFoldDB" id="A0A928VVH9"/>
<reference evidence="2" key="1">
    <citation type="submission" date="2020-10" db="EMBL/GenBank/DDBJ databases">
        <authorList>
            <person name="Castelo-Branco R."/>
            <person name="Eusebio N."/>
            <person name="Adriana R."/>
            <person name="Vieira A."/>
            <person name="Brugerolle De Fraissinette N."/>
            <person name="Rezende De Castro R."/>
            <person name="Schneider M.P."/>
            <person name="Vasconcelos V."/>
            <person name="Leao P.N."/>
        </authorList>
    </citation>
    <scope>NUCLEOTIDE SEQUENCE</scope>
    <source>
        <strain evidence="2">LEGE 11467</strain>
    </source>
</reference>
<accession>A0A928VVH9</accession>
<name>A0A928VVH9_9CYAN</name>
<dbReference type="RefSeq" id="WP_264321159.1">
    <property type="nucleotide sequence ID" value="NZ_JADEXN010000132.1"/>
</dbReference>
<feature type="transmembrane region" description="Helical" evidence="1">
    <location>
        <begin position="20"/>
        <end position="41"/>
    </location>
</feature>
<keyword evidence="1" id="KW-0812">Transmembrane</keyword>
<comment type="caution">
    <text evidence="2">The sequence shown here is derived from an EMBL/GenBank/DDBJ whole genome shotgun (WGS) entry which is preliminary data.</text>
</comment>
<organism evidence="2 3">
    <name type="scientific">Zarconia navalis LEGE 11467</name>
    <dbReference type="NCBI Taxonomy" id="1828826"/>
    <lineage>
        <taxon>Bacteria</taxon>
        <taxon>Bacillati</taxon>
        <taxon>Cyanobacteriota</taxon>
        <taxon>Cyanophyceae</taxon>
        <taxon>Oscillatoriophycideae</taxon>
        <taxon>Oscillatoriales</taxon>
        <taxon>Oscillatoriales incertae sedis</taxon>
        <taxon>Zarconia</taxon>
        <taxon>Zarconia navalis</taxon>
    </lineage>
</organism>
<keyword evidence="1" id="KW-1133">Transmembrane helix</keyword>
<sequence>MKRKTSADRKSPSLEARVRFIWGFAIGFCSAFAIGFWNYLLTGVTTIEWPAILICLGISLIVGWLFGGLSRRWGDRFWQFFIRFIAGR</sequence>
<evidence type="ECO:0000256" key="1">
    <source>
        <dbReference type="SAM" id="Phobius"/>
    </source>
</evidence>
<evidence type="ECO:0000313" key="2">
    <source>
        <dbReference type="EMBL" id="MBE9040926.1"/>
    </source>
</evidence>
<keyword evidence="1" id="KW-0472">Membrane</keyword>
<keyword evidence="3" id="KW-1185">Reference proteome</keyword>
<protein>
    <submittedName>
        <fullName evidence="2">Uncharacterized protein</fullName>
    </submittedName>
</protein>